<keyword evidence="6" id="KW-1185">Reference proteome</keyword>
<reference evidence="6" key="1">
    <citation type="journal article" date="2019" name="Int. J. Syst. Evol. Microbiol.">
        <title>The Global Catalogue of Microorganisms (GCM) 10K type strain sequencing project: providing services to taxonomists for standard genome sequencing and annotation.</title>
        <authorList>
            <consortium name="The Broad Institute Genomics Platform"/>
            <consortium name="The Broad Institute Genome Sequencing Center for Infectious Disease"/>
            <person name="Wu L."/>
            <person name="Ma J."/>
        </authorList>
    </citation>
    <scope>NUCLEOTIDE SEQUENCE [LARGE SCALE GENOMIC DNA]</scope>
    <source>
        <strain evidence="6">CGMCC 4.7455</strain>
    </source>
</reference>
<dbReference type="Gene3D" id="1.10.10.10">
    <property type="entry name" value="Winged helix-like DNA-binding domain superfamily/Winged helix DNA-binding domain"/>
    <property type="match status" value="1"/>
</dbReference>
<dbReference type="Pfam" id="PF12840">
    <property type="entry name" value="HTH_20"/>
    <property type="match status" value="1"/>
</dbReference>
<evidence type="ECO:0000256" key="3">
    <source>
        <dbReference type="ARBA" id="ARBA00023163"/>
    </source>
</evidence>
<protein>
    <submittedName>
        <fullName evidence="5">ArsR/SmtB family transcription factor</fullName>
    </submittedName>
</protein>
<dbReference type="CDD" id="cd00090">
    <property type="entry name" value="HTH_ARSR"/>
    <property type="match status" value="1"/>
</dbReference>
<evidence type="ECO:0000313" key="6">
    <source>
        <dbReference type="Proteomes" id="UP001597365"/>
    </source>
</evidence>
<sequence length="111" mass="12285">MRRYFHPETDDIRLPGVLFALSDATRIGIVVALSDGSERTAGDLGGDIAKSTMTHHLKILREAGVLRVRSEGTRCYNSLRLDDLEDRFPGLLKQVLSSAARDGYAMADTHR</sequence>
<keyword evidence="1" id="KW-0805">Transcription regulation</keyword>
<dbReference type="InterPro" id="IPR011991">
    <property type="entry name" value="ArsR-like_HTH"/>
</dbReference>
<feature type="domain" description="HTH arsR-type" evidence="4">
    <location>
        <begin position="6"/>
        <end position="99"/>
    </location>
</feature>
<accession>A0ABW4PRA8</accession>
<dbReference type="RefSeq" id="WP_380904028.1">
    <property type="nucleotide sequence ID" value="NZ_JBHUFU010000019.1"/>
</dbReference>
<dbReference type="InterPro" id="IPR001845">
    <property type="entry name" value="HTH_ArsR_DNA-bd_dom"/>
</dbReference>
<dbReference type="PRINTS" id="PR00778">
    <property type="entry name" value="HTHARSR"/>
</dbReference>
<dbReference type="InterPro" id="IPR036388">
    <property type="entry name" value="WH-like_DNA-bd_sf"/>
</dbReference>
<dbReference type="SUPFAM" id="SSF46785">
    <property type="entry name" value="Winged helix' DNA-binding domain"/>
    <property type="match status" value="1"/>
</dbReference>
<evidence type="ECO:0000256" key="1">
    <source>
        <dbReference type="ARBA" id="ARBA00023015"/>
    </source>
</evidence>
<dbReference type="PANTHER" id="PTHR33154:SF12">
    <property type="entry name" value="TRANSCRIPTIONAL REGULATORY PROTEIN"/>
    <property type="match status" value="1"/>
</dbReference>
<dbReference type="SMART" id="SM00418">
    <property type="entry name" value="HTH_ARSR"/>
    <property type="match status" value="1"/>
</dbReference>
<keyword evidence="3" id="KW-0804">Transcription</keyword>
<dbReference type="Proteomes" id="UP001597365">
    <property type="component" value="Unassembled WGS sequence"/>
</dbReference>
<dbReference type="PROSITE" id="PS50987">
    <property type="entry name" value="HTH_ARSR_2"/>
    <property type="match status" value="1"/>
</dbReference>
<evidence type="ECO:0000259" key="4">
    <source>
        <dbReference type="PROSITE" id="PS50987"/>
    </source>
</evidence>
<comment type="caution">
    <text evidence="5">The sequence shown here is derived from an EMBL/GenBank/DDBJ whole genome shotgun (WGS) entry which is preliminary data.</text>
</comment>
<dbReference type="InterPro" id="IPR051081">
    <property type="entry name" value="HTH_MetalResp_TranReg"/>
</dbReference>
<dbReference type="InterPro" id="IPR036390">
    <property type="entry name" value="WH_DNA-bd_sf"/>
</dbReference>
<gene>
    <name evidence="5" type="ORF">ACFSJS_24535</name>
</gene>
<dbReference type="EMBL" id="JBHUFU010000019">
    <property type="protein sequence ID" value="MFD1832787.1"/>
    <property type="molecule type" value="Genomic_DNA"/>
</dbReference>
<organism evidence="5 6">
    <name type="scientific">Streptomyces desertarenae</name>
    <dbReference type="NCBI Taxonomy" id="2666184"/>
    <lineage>
        <taxon>Bacteria</taxon>
        <taxon>Bacillati</taxon>
        <taxon>Actinomycetota</taxon>
        <taxon>Actinomycetes</taxon>
        <taxon>Kitasatosporales</taxon>
        <taxon>Streptomycetaceae</taxon>
        <taxon>Streptomyces</taxon>
    </lineage>
</organism>
<dbReference type="PANTHER" id="PTHR33154">
    <property type="entry name" value="TRANSCRIPTIONAL REGULATOR, ARSR FAMILY"/>
    <property type="match status" value="1"/>
</dbReference>
<evidence type="ECO:0000313" key="5">
    <source>
        <dbReference type="EMBL" id="MFD1832787.1"/>
    </source>
</evidence>
<name>A0ABW4PRA8_9ACTN</name>
<proteinExistence type="predicted"/>
<keyword evidence="2" id="KW-0238">DNA-binding</keyword>
<evidence type="ECO:0000256" key="2">
    <source>
        <dbReference type="ARBA" id="ARBA00023125"/>
    </source>
</evidence>